<evidence type="ECO:0000313" key="2">
    <source>
        <dbReference type="EMBL" id="KWA84308.1"/>
    </source>
</evidence>
<dbReference type="EMBL" id="LPHD01000049">
    <property type="protein sequence ID" value="KWA84308.1"/>
    <property type="molecule type" value="Genomic_DNA"/>
</dbReference>
<dbReference type="InterPro" id="IPR003325">
    <property type="entry name" value="TerD"/>
</dbReference>
<feature type="domain" description="TerD" evidence="1">
    <location>
        <begin position="89"/>
        <end position="210"/>
    </location>
</feature>
<accession>A0A106QDI3</accession>
<dbReference type="RefSeq" id="WP_060192706.1">
    <property type="nucleotide sequence ID" value="NZ_LPHD01000049.1"/>
</dbReference>
<gene>
    <name evidence="2" type="ORF">WL29_23410</name>
</gene>
<reference evidence="2 3" key="1">
    <citation type="submission" date="2015-11" db="EMBL/GenBank/DDBJ databases">
        <title>Expanding the genomic diversity of Burkholderia species for the development of highly accurate diagnostics.</title>
        <authorList>
            <person name="Sahl J."/>
            <person name="Keim P."/>
            <person name="Wagner D."/>
        </authorList>
    </citation>
    <scope>NUCLEOTIDE SEQUENCE [LARGE SCALE GENOMIC DNA]</scope>
    <source>
        <strain evidence="2 3">MSMB2087WGS</strain>
    </source>
</reference>
<dbReference type="Gene3D" id="2.60.60.30">
    <property type="entry name" value="sav2460 like domains"/>
    <property type="match status" value="1"/>
</dbReference>
<dbReference type="AlphaFoldDB" id="A0A106QDI3"/>
<dbReference type="Proteomes" id="UP000060630">
    <property type="component" value="Unassembled WGS sequence"/>
</dbReference>
<evidence type="ECO:0000259" key="1">
    <source>
        <dbReference type="Pfam" id="PF02342"/>
    </source>
</evidence>
<evidence type="ECO:0000313" key="3">
    <source>
        <dbReference type="Proteomes" id="UP000060630"/>
    </source>
</evidence>
<organism evidence="2 3">
    <name type="scientific">Burkholderia ubonensis</name>
    <dbReference type="NCBI Taxonomy" id="101571"/>
    <lineage>
        <taxon>Bacteria</taxon>
        <taxon>Pseudomonadati</taxon>
        <taxon>Pseudomonadota</taxon>
        <taxon>Betaproteobacteria</taxon>
        <taxon>Burkholderiales</taxon>
        <taxon>Burkholderiaceae</taxon>
        <taxon>Burkholderia</taxon>
        <taxon>Burkholderia cepacia complex</taxon>
    </lineage>
</organism>
<comment type="caution">
    <text evidence="2">The sequence shown here is derived from an EMBL/GenBank/DDBJ whole genome shotgun (WGS) entry which is preliminary data.</text>
</comment>
<proteinExistence type="predicted"/>
<protein>
    <recommendedName>
        <fullName evidence="1">TerD domain-containing protein</fullName>
    </recommendedName>
</protein>
<name>A0A106QDI3_9BURK</name>
<dbReference type="Pfam" id="PF02342">
    <property type="entry name" value="TerD"/>
    <property type="match status" value="1"/>
</dbReference>
<sequence length="211" mass="22424">MTALQLNLSKPGDVAQKLALNLDKGERFKVRLSWDGETDLDLHALVAVNYGDGAKVSSMEDILSTYNVQRTIRGQTVGTLPKGPDGTFKVHGGALVHSPDATDGSADGDDEWVSIQPDRLSPPTNGAIEIPLVAMIHPQNSGRTFRDVKNARVIVENAAGQELLNASLSSQFGEFVGVQMGSIMVDASGSSFVNVGVGFNSDFNQVLGHFS</sequence>